<accession>A0A8J3N4W9</accession>
<reference evidence="1" key="1">
    <citation type="submission" date="2020-10" db="EMBL/GenBank/DDBJ databases">
        <title>Taxonomic study of unclassified bacteria belonging to the class Ktedonobacteria.</title>
        <authorList>
            <person name="Yabe S."/>
            <person name="Wang C.M."/>
            <person name="Zheng Y."/>
            <person name="Sakai Y."/>
            <person name="Cavaletti L."/>
            <person name="Monciardini P."/>
            <person name="Donadio S."/>
        </authorList>
    </citation>
    <scope>NUCLEOTIDE SEQUENCE</scope>
    <source>
        <strain evidence="1">ID150040</strain>
    </source>
</reference>
<evidence type="ECO:0000313" key="1">
    <source>
        <dbReference type="EMBL" id="GHO98484.1"/>
    </source>
</evidence>
<dbReference type="Proteomes" id="UP000597444">
    <property type="component" value="Unassembled WGS sequence"/>
</dbReference>
<dbReference type="RefSeq" id="WP_220209222.1">
    <property type="nucleotide sequence ID" value="NZ_BNJK01000002.1"/>
</dbReference>
<dbReference type="AlphaFoldDB" id="A0A8J3N4W9"/>
<keyword evidence="2" id="KW-1185">Reference proteome</keyword>
<gene>
    <name evidence="1" type="ORF">KSF_085320</name>
</gene>
<sequence length="131" mass="14966">MKAETPKPPEKSWKDIIRQIIENASDKKLLGAWTSYTLTKTDEGFEEDLAFIACTAYLEAWKTKNYGKVSQRSHLAPPGSDEDTAWMFAGNKGGKDRFRIFDIIENEQPVMMMQQPVLNCCHLFVSFLLLC</sequence>
<evidence type="ECO:0000313" key="2">
    <source>
        <dbReference type="Proteomes" id="UP000597444"/>
    </source>
</evidence>
<protein>
    <submittedName>
        <fullName evidence="1">Uncharacterized protein</fullName>
    </submittedName>
</protein>
<dbReference type="EMBL" id="BNJK01000002">
    <property type="protein sequence ID" value="GHO98484.1"/>
    <property type="molecule type" value="Genomic_DNA"/>
</dbReference>
<name>A0A8J3N4W9_9CHLR</name>
<proteinExistence type="predicted"/>
<comment type="caution">
    <text evidence="1">The sequence shown here is derived from an EMBL/GenBank/DDBJ whole genome shotgun (WGS) entry which is preliminary data.</text>
</comment>
<organism evidence="1 2">
    <name type="scientific">Reticulibacter mediterranei</name>
    <dbReference type="NCBI Taxonomy" id="2778369"/>
    <lineage>
        <taxon>Bacteria</taxon>
        <taxon>Bacillati</taxon>
        <taxon>Chloroflexota</taxon>
        <taxon>Ktedonobacteria</taxon>
        <taxon>Ktedonobacterales</taxon>
        <taxon>Reticulibacteraceae</taxon>
        <taxon>Reticulibacter</taxon>
    </lineage>
</organism>